<keyword evidence="3" id="KW-1185">Reference proteome</keyword>
<dbReference type="PANTHER" id="PTHR18964:SF149">
    <property type="entry name" value="BIFUNCTIONAL UDP-N-ACETYLGLUCOSAMINE 2-EPIMERASE_N-ACETYLMANNOSAMINE KINASE"/>
    <property type="match status" value="1"/>
</dbReference>
<dbReference type="Gene3D" id="3.30.420.40">
    <property type="match status" value="2"/>
</dbReference>
<dbReference type="SUPFAM" id="SSF53067">
    <property type="entry name" value="Actin-like ATPase domain"/>
    <property type="match status" value="1"/>
</dbReference>
<name>A0A518B4N6_9BACT</name>
<dbReference type="PANTHER" id="PTHR18964">
    <property type="entry name" value="ROK (REPRESSOR, ORF, KINASE) FAMILY"/>
    <property type="match status" value="1"/>
</dbReference>
<reference evidence="2 3" key="1">
    <citation type="submission" date="2019-02" db="EMBL/GenBank/DDBJ databases">
        <title>Deep-cultivation of Planctomycetes and their phenomic and genomic characterization uncovers novel biology.</title>
        <authorList>
            <person name="Wiegand S."/>
            <person name="Jogler M."/>
            <person name="Boedeker C."/>
            <person name="Pinto D."/>
            <person name="Vollmers J."/>
            <person name="Rivas-Marin E."/>
            <person name="Kohn T."/>
            <person name="Peeters S.H."/>
            <person name="Heuer A."/>
            <person name="Rast P."/>
            <person name="Oberbeckmann S."/>
            <person name="Bunk B."/>
            <person name="Jeske O."/>
            <person name="Meyerdierks A."/>
            <person name="Storesund J.E."/>
            <person name="Kallscheuer N."/>
            <person name="Luecker S."/>
            <person name="Lage O.M."/>
            <person name="Pohl T."/>
            <person name="Merkel B.J."/>
            <person name="Hornburger P."/>
            <person name="Mueller R.-W."/>
            <person name="Bruemmer F."/>
            <person name="Labrenz M."/>
            <person name="Spormann A.M."/>
            <person name="Op den Camp H."/>
            <person name="Overmann J."/>
            <person name="Amann R."/>
            <person name="Jetten M.S.M."/>
            <person name="Mascher T."/>
            <person name="Medema M.H."/>
            <person name="Devos D.P."/>
            <person name="Kaster A.-K."/>
            <person name="Ovreas L."/>
            <person name="Rohde M."/>
            <person name="Galperin M.Y."/>
            <person name="Jogler C."/>
        </authorList>
    </citation>
    <scope>NUCLEOTIDE SEQUENCE [LARGE SCALE GENOMIC DNA]</scope>
    <source>
        <strain evidence="2 3">Pan216</strain>
    </source>
</reference>
<dbReference type="GO" id="GO:0047330">
    <property type="term" value="F:polyphosphate-glucose phosphotransferase activity"/>
    <property type="evidence" value="ECO:0007669"/>
    <property type="project" value="UniProtKB-EC"/>
</dbReference>
<dbReference type="EMBL" id="CP036279">
    <property type="protein sequence ID" value="QDU61943.1"/>
    <property type="molecule type" value="Genomic_DNA"/>
</dbReference>
<sequence>MTTEGNGAEGDVIRTLAIDIGGTGIKAMVLDNYGHPLDDRIKEATPHPAPPEPVIKIIKKLAEKHRPYDRVSVGFPGVVRNGITLDAPNLDDAWEGFDLQSKLTELLEAPTRVANDADVQGFGAITGKGVELVLTLGTGLGSALFVEGILFPNLELAHHPFRGKKKTYEDLLGKAALEKDGRKKWQKRLEFALKTLQKTFNCDKIHIGGGNASKVTRNALPENVRIVSNVAGLLGGIALWNDLHDTDCRRVPPVPADRAHRPIDESA</sequence>
<dbReference type="Proteomes" id="UP000317093">
    <property type="component" value="Chromosome"/>
</dbReference>
<organism evidence="2 3">
    <name type="scientific">Kolteria novifilia</name>
    <dbReference type="NCBI Taxonomy" id="2527975"/>
    <lineage>
        <taxon>Bacteria</taxon>
        <taxon>Pseudomonadati</taxon>
        <taxon>Planctomycetota</taxon>
        <taxon>Planctomycetia</taxon>
        <taxon>Kolteriales</taxon>
        <taxon>Kolteriaceae</taxon>
        <taxon>Kolteria</taxon>
    </lineage>
</organism>
<dbReference type="InterPro" id="IPR000600">
    <property type="entry name" value="ROK"/>
</dbReference>
<comment type="similarity">
    <text evidence="1">Belongs to the ROK (NagC/XylR) family.</text>
</comment>
<evidence type="ECO:0000313" key="2">
    <source>
        <dbReference type="EMBL" id="QDU61943.1"/>
    </source>
</evidence>
<keyword evidence="2" id="KW-0808">Transferase</keyword>
<accession>A0A518B4N6</accession>
<dbReference type="Pfam" id="PF00480">
    <property type="entry name" value="ROK"/>
    <property type="match status" value="1"/>
</dbReference>
<evidence type="ECO:0000256" key="1">
    <source>
        <dbReference type="ARBA" id="ARBA00006479"/>
    </source>
</evidence>
<proteinExistence type="inferred from homology"/>
<dbReference type="EC" id="2.7.1.63" evidence="2"/>
<gene>
    <name evidence="2" type="primary">ppgK</name>
    <name evidence="2" type="ORF">Pan216_28080</name>
</gene>
<evidence type="ECO:0000313" key="3">
    <source>
        <dbReference type="Proteomes" id="UP000317093"/>
    </source>
</evidence>
<protein>
    <submittedName>
        <fullName evidence="2">Polyphosphate glucokinase</fullName>
        <ecNumber evidence="2">2.7.1.63</ecNumber>
    </submittedName>
</protein>
<dbReference type="KEGG" id="knv:Pan216_28080"/>
<dbReference type="OrthoDB" id="9795247at2"/>
<dbReference type="CDD" id="cd24058">
    <property type="entry name" value="ASKHA_NBD_ROK_PPGK"/>
    <property type="match status" value="1"/>
</dbReference>
<dbReference type="RefSeq" id="WP_145258466.1">
    <property type="nucleotide sequence ID" value="NZ_CP036279.1"/>
</dbReference>
<dbReference type="AlphaFoldDB" id="A0A518B4N6"/>
<dbReference type="InterPro" id="IPR043129">
    <property type="entry name" value="ATPase_NBD"/>
</dbReference>
<keyword evidence="2" id="KW-0418">Kinase</keyword>